<dbReference type="RefSeq" id="WP_321546390.1">
    <property type="nucleotide sequence ID" value="NZ_JAXIVS010000004.1"/>
</dbReference>
<dbReference type="EMBL" id="JAXIVS010000004">
    <property type="protein sequence ID" value="MDY7227676.1"/>
    <property type="molecule type" value="Genomic_DNA"/>
</dbReference>
<gene>
    <name evidence="2" type="ORF">SYV04_14780</name>
</gene>
<evidence type="ECO:0000313" key="3">
    <source>
        <dbReference type="Proteomes" id="UP001291309"/>
    </source>
</evidence>
<accession>A0ABU5H2J3</accession>
<comment type="caution">
    <text evidence="2">The sequence shown here is derived from an EMBL/GenBank/DDBJ whole genome shotgun (WGS) entry which is preliminary data.</text>
</comment>
<reference evidence="2 3" key="1">
    <citation type="submission" date="2023-12" db="EMBL/GenBank/DDBJ databases">
        <title>the genome sequence of Hyalangium sp. s54d21.</title>
        <authorList>
            <person name="Zhang X."/>
        </authorList>
    </citation>
    <scope>NUCLEOTIDE SEQUENCE [LARGE SCALE GENOMIC DNA]</scope>
    <source>
        <strain evidence="3">s54d21</strain>
    </source>
</reference>
<evidence type="ECO:0000259" key="1">
    <source>
        <dbReference type="Pfam" id="PF14417"/>
    </source>
</evidence>
<sequence>MNDVTLAGSKLLHYHVAAFFRSRTEEYEVMRSYIKEGIDSGEKAVHICDPMLRHDHLQHLEQMGVHITDCTRTGQLEVLGWHDAYLKDGRFDADTMMALVEETIQTSHAEGFPRVRLLGHMEWASEGWPGAERLIEYEAQANYFLNRMKQPAVCIYDLNRFDGTTIMNVLRTHPYTIIDGLLRENPYYVPPEQLLGELASPKPGRS</sequence>
<dbReference type="Proteomes" id="UP001291309">
    <property type="component" value="Unassembled WGS sequence"/>
</dbReference>
<feature type="domain" description="MEDS" evidence="1">
    <location>
        <begin position="15"/>
        <end position="174"/>
    </location>
</feature>
<dbReference type="InterPro" id="IPR025847">
    <property type="entry name" value="MEDS_domain"/>
</dbReference>
<evidence type="ECO:0000313" key="2">
    <source>
        <dbReference type="EMBL" id="MDY7227676.1"/>
    </source>
</evidence>
<organism evidence="2 3">
    <name type="scientific">Hyalangium rubrum</name>
    <dbReference type="NCBI Taxonomy" id="3103134"/>
    <lineage>
        <taxon>Bacteria</taxon>
        <taxon>Pseudomonadati</taxon>
        <taxon>Myxococcota</taxon>
        <taxon>Myxococcia</taxon>
        <taxon>Myxococcales</taxon>
        <taxon>Cystobacterineae</taxon>
        <taxon>Archangiaceae</taxon>
        <taxon>Hyalangium</taxon>
    </lineage>
</organism>
<keyword evidence="3" id="KW-1185">Reference proteome</keyword>
<protein>
    <submittedName>
        <fullName evidence="2">MEDS domain-containing protein</fullName>
    </submittedName>
</protein>
<dbReference type="Pfam" id="PF14417">
    <property type="entry name" value="MEDS"/>
    <property type="match status" value="1"/>
</dbReference>
<name>A0ABU5H2J3_9BACT</name>
<proteinExistence type="predicted"/>